<keyword evidence="4" id="KW-1185">Reference proteome</keyword>
<accession>A0A8S3S711</accession>
<dbReference type="InterPro" id="IPR051589">
    <property type="entry name" value="Sialate-O-sulfotransferase"/>
</dbReference>
<dbReference type="PANTHER" id="PTHR45964:SF5">
    <property type="entry name" value="WSCD FAMILY MEMBER CG9164"/>
    <property type="match status" value="1"/>
</dbReference>
<organism evidence="3 4">
    <name type="scientific">Mytilus edulis</name>
    <name type="common">Blue mussel</name>
    <dbReference type="NCBI Taxonomy" id="6550"/>
    <lineage>
        <taxon>Eukaryota</taxon>
        <taxon>Metazoa</taxon>
        <taxon>Spiralia</taxon>
        <taxon>Lophotrochozoa</taxon>
        <taxon>Mollusca</taxon>
        <taxon>Bivalvia</taxon>
        <taxon>Autobranchia</taxon>
        <taxon>Pteriomorphia</taxon>
        <taxon>Mytilida</taxon>
        <taxon>Mytiloidea</taxon>
        <taxon>Mytilidae</taxon>
        <taxon>Mytilinae</taxon>
        <taxon>Mytilus</taxon>
    </lineage>
</organism>
<comment type="caution">
    <text evidence="3">The sequence shown here is derived from an EMBL/GenBank/DDBJ whole genome shotgun (WGS) entry which is preliminary data.</text>
</comment>
<evidence type="ECO:0000256" key="1">
    <source>
        <dbReference type="ARBA" id="ARBA00022737"/>
    </source>
</evidence>
<evidence type="ECO:0000259" key="2">
    <source>
        <dbReference type="PROSITE" id="PS51212"/>
    </source>
</evidence>
<dbReference type="PANTHER" id="PTHR45964">
    <property type="entry name" value="WSCD FAMILY MEMBER CG9164"/>
    <property type="match status" value="1"/>
</dbReference>
<dbReference type="InterPro" id="IPR002889">
    <property type="entry name" value="WSC_carb-bd"/>
</dbReference>
<protein>
    <recommendedName>
        <fullName evidence="2">WSC domain-containing protein</fullName>
    </recommendedName>
</protein>
<reference evidence="3" key="1">
    <citation type="submission" date="2021-03" db="EMBL/GenBank/DDBJ databases">
        <authorList>
            <person name="Bekaert M."/>
        </authorList>
    </citation>
    <scope>NUCLEOTIDE SEQUENCE</scope>
</reference>
<keyword evidence="1" id="KW-0677">Repeat</keyword>
<dbReference type="AlphaFoldDB" id="A0A8S3S711"/>
<dbReference type="PROSITE" id="PS51212">
    <property type="entry name" value="WSC"/>
    <property type="match status" value="1"/>
</dbReference>
<dbReference type="Pfam" id="PF01822">
    <property type="entry name" value="WSC"/>
    <property type="match status" value="1"/>
</dbReference>
<gene>
    <name evidence="3" type="ORF">MEDL_27882</name>
</gene>
<evidence type="ECO:0000313" key="3">
    <source>
        <dbReference type="EMBL" id="CAG2213997.1"/>
    </source>
</evidence>
<dbReference type="Proteomes" id="UP000683360">
    <property type="component" value="Unassembled WGS sequence"/>
</dbReference>
<dbReference type="EMBL" id="CAJPWZ010001397">
    <property type="protein sequence ID" value="CAG2213997.1"/>
    <property type="molecule type" value="Genomic_DNA"/>
</dbReference>
<dbReference type="OrthoDB" id="6160791at2759"/>
<name>A0A8S3S711_MYTED</name>
<sequence length="228" mass="26386">MKWLLNSKYETCSYRWSSEENDHICNLHWTVNVCKKYKCNSGSNEYVGCFIDTHTRLFPYEYVLDGTFPPDMENNLCLLHCKELGYIYFGTEAATHCFCGDDPYRYGPENVTDYYIKDYDCNYKCIGDPGQICGGPWRLSVYKTGYIPFKKGQVQYQLVENNTMLTAPANQVMTARSKIECAQYCEISDDSKVFVISTEIGQCSLYYSYTVMCEGVQHAQGFQVYMMK</sequence>
<proteinExistence type="predicted"/>
<evidence type="ECO:0000313" key="4">
    <source>
        <dbReference type="Proteomes" id="UP000683360"/>
    </source>
</evidence>
<dbReference type="SMART" id="SM00321">
    <property type="entry name" value="WSC"/>
    <property type="match status" value="1"/>
</dbReference>
<feature type="domain" description="WSC" evidence="2">
    <location>
        <begin position="43"/>
        <end position="145"/>
    </location>
</feature>